<proteinExistence type="predicted"/>
<gene>
    <name evidence="1" type="ORF">Slin15195_G013950</name>
</gene>
<evidence type="ECO:0008006" key="3">
    <source>
        <dbReference type="Google" id="ProtNLM"/>
    </source>
</evidence>
<accession>A0A9Q9EDT5</accession>
<evidence type="ECO:0000313" key="2">
    <source>
        <dbReference type="Proteomes" id="UP001056384"/>
    </source>
</evidence>
<dbReference type="AlphaFoldDB" id="A0A9Q9EDT5"/>
<protein>
    <recommendedName>
        <fullName evidence="3">F-box domain-containing protein</fullName>
    </recommendedName>
</protein>
<organism evidence="1 2">
    <name type="scientific">Septoria linicola</name>
    <dbReference type="NCBI Taxonomy" id="215465"/>
    <lineage>
        <taxon>Eukaryota</taxon>
        <taxon>Fungi</taxon>
        <taxon>Dikarya</taxon>
        <taxon>Ascomycota</taxon>
        <taxon>Pezizomycotina</taxon>
        <taxon>Dothideomycetes</taxon>
        <taxon>Dothideomycetidae</taxon>
        <taxon>Mycosphaerellales</taxon>
        <taxon>Mycosphaerellaceae</taxon>
        <taxon>Septoria</taxon>
    </lineage>
</organism>
<evidence type="ECO:0000313" key="1">
    <source>
        <dbReference type="EMBL" id="USW48076.1"/>
    </source>
</evidence>
<keyword evidence="2" id="KW-1185">Reference proteome</keyword>
<dbReference type="Proteomes" id="UP001056384">
    <property type="component" value="Chromosome 1"/>
</dbReference>
<sequence>MAPPISILLSQYETLHMLCSYLSSADVIHLAATSKAHWNFIAENTIILKHLISIGRCDGSGIARRARYFLYWDGDEGQATYSCLESKDAKPCSDCGALVCDNCRFRFLDGGFASNQDEDKEHRYASHLVTIGAHDIRDAKNRAALTLFESLYRVVCNDCHPLLDMDHEDDFLCRCHPYSHFMGSRRLCLPCFFVEVTRSSRRCHAVRRDGWSQSFEGSEAELEEPGAGFDCECGKPGTEGVVCRICHRFQNWPAGSWRSD</sequence>
<reference evidence="1" key="1">
    <citation type="submission" date="2022-06" db="EMBL/GenBank/DDBJ databases">
        <title>Complete genome sequences of two strains of the flax pathogen Septoria linicola.</title>
        <authorList>
            <person name="Lapalu N."/>
            <person name="Simon A."/>
            <person name="Demenou B."/>
            <person name="Paumier D."/>
            <person name="Guillot M.-P."/>
            <person name="Gout L."/>
            <person name="Valade R."/>
        </authorList>
    </citation>
    <scope>NUCLEOTIDE SEQUENCE</scope>
    <source>
        <strain evidence="1">SE15195</strain>
    </source>
</reference>
<dbReference type="EMBL" id="CP099418">
    <property type="protein sequence ID" value="USW48076.1"/>
    <property type="molecule type" value="Genomic_DNA"/>
</dbReference>
<name>A0A9Q9EDT5_9PEZI</name>